<dbReference type="PROSITE" id="PS50305">
    <property type="entry name" value="SIRTUIN"/>
    <property type="match status" value="1"/>
</dbReference>
<evidence type="ECO:0000256" key="2">
    <source>
        <dbReference type="PROSITE-ProRule" id="PRU00236"/>
    </source>
</evidence>
<gene>
    <name evidence="4" type="ORF">SAMN02745213_01518</name>
</gene>
<keyword evidence="1" id="KW-0520">NAD</keyword>
<protein>
    <submittedName>
        <fullName evidence="4">SIR2-like domain-containing protein</fullName>
    </submittedName>
</protein>
<name>A0A1T4VH92_9GAMM</name>
<feature type="domain" description="Deacetylase sirtuin-type" evidence="3">
    <location>
        <begin position="1"/>
        <end position="287"/>
    </location>
</feature>
<evidence type="ECO:0000256" key="1">
    <source>
        <dbReference type="ARBA" id="ARBA00023027"/>
    </source>
</evidence>
<dbReference type="EMBL" id="FUXX01000025">
    <property type="protein sequence ID" value="SKA64315.1"/>
    <property type="molecule type" value="Genomic_DNA"/>
</dbReference>
<dbReference type="SUPFAM" id="SSF52467">
    <property type="entry name" value="DHS-like NAD/FAD-binding domain"/>
    <property type="match status" value="1"/>
</dbReference>
<dbReference type="InterPro" id="IPR029035">
    <property type="entry name" value="DHS-like_NAD/FAD-binding_dom"/>
</dbReference>
<dbReference type="Pfam" id="PF13289">
    <property type="entry name" value="SIR2_2"/>
    <property type="match status" value="1"/>
</dbReference>
<organism evidence="4 5">
    <name type="scientific">Succinivibrio dextrinosolvens DSM 3072</name>
    <dbReference type="NCBI Taxonomy" id="1123324"/>
    <lineage>
        <taxon>Bacteria</taxon>
        <taxon>Pseudomonadati</taxon>
        <taxon>Pseudomonadota</taxon>
        <taxon>Gammaproteobacteria</taxon>
        <taxon>Aeromonadales</taxon>
        <taxon>Succinivibrionaceae</taxon>
        <taxon>Succinivibrio</taxon>
    </lineage>
</organism>
<evidence type="ECO:0000259" key="3">
    <source>
        <dbReference type="PROSITE" id="PS50305"/>
    </source>
</evidence>
<accession>A0A1T4VH92</accession>
<evidence type="ECO:0000313" key="5">
    <source>
        <dbReference type="Proteomes" id="UP000242432"/>
    </source>
</evidence>
<proteinExistence type="predicted"/>
<keyword evidence="5" id="KW-1185">Reference proteome</keyword>
<dbReference type="InterPro" id="IPR026590">
    <property type="entry name" value="Ssirtuin_cat_dom"/>
</dbReference>
<sequence length="1030" mass="119980">MDLESDLKKKYAESKRIINEARLNKQLVIFVGSGTSISSGMPSWRKAISQISERLELDSDSLSLNEFLRLPQYYFNARGKKEYTQLMQDVFLYKKNLEPSLVHDLIVQFGTQTIITTNYDHLIELAAEKNSEMLRVISKDSDLPYRKSDRELIKIHGDFENDNFVLKEDDYLNYSRNFKLIENYVKSFIGTKVILFVGYSFSDPDVKQIFSWAKNILHGDFQPAYLIDSNSEYDKNVDDYYRNFGINILYSSVQLGIEYKKDEPSHNTEEMLKWLQAQNSVRKIDELYDNLKIFKEFNYSYEFFIRNVFQKAGVIYRNGYLYVEKRDSINDDQSDDLEKILACIAYERYKQSPESVYYQCDGKKCSIEISPVEINGVESIKILDILSILNKSSVSGIVLFRIFDSKTPRLPGEFSYKVNARTIFVDFERVKIPKWIDLITRFNDKELKKLLKSNSSRLNETTPDLYMVQACIYVYFKDFLFAYNSLKIAASIYYKKSESVKYFIAEVDRYYVGKLLINYPLSNVDKKDIELVRKELDLLNLEKTLMSLPNLGKGIEILKDLSSFDISYKLFQRAYSTSNKVKEESCTNYNLFTGVPAFSIMNRRIRDFFLFEHINCVTVDSYAENIQIYTLYFQSILNSVVSSELKNKSDNFFNIHADCISDFDLTVALKFIPYKDLEKFFYGLSNVPLSDDALSYLKEVLSCIDNSVDYSSDYSLLSEPVIWKILVILSHINISEDVFGIAISKLNLFLNVFNFISKKELIIIFLNNADRCGCINNDLIGNVKSLFDRYVDITLQNDNFSLGLNFIIGFLAFICSKFGLNFDDKEKCEKFIQGNLKIHCATIFPFMSEPLKRLVVNRFKTYKIQNSFDDFNFYCVAVKNKIIQPDSSVEEMILSKCEKECGKKKSVEVMVRSSSTIVNPIFHDNEYIYFVRKLCMLKVIGLVKNKKRLSEAVSCIKDDCSEWLLNPNSYEYKNFDVSWLNECADDDEYLQKILRLKKCKENIKNSLLAYLGSIKIDNYGIVRILKYFNN</sequence>
<comment type="caution">
    <text evidence="2">Lacks conserved residue(s) required for the propagation of feature annotation.</text>
</comment>
<dbReference type="AlphaFoldDB" id="A0A1T4VH92"/>
<evidence type="ECO:0000313" key="4">
    <source>
        <dbReference type="EMBL" id="SKA64315.1"/>
    </source>
</evidence>
<dbReference type="RefSeq" id="WP_078928948.1">
    <property type="nucleotide sequence ID" value="NZ_FUXX01000025.1"/>
</dbReference>
<dbReference type="Proteomes" id="UP000242432">
    <property type="component" value="Unassembled WGS sequence"/>
</dbReference>
<reference evidence="5" key="1">
    <citation type="submission" date="2017-02" db="EMBL/GenBank/DDBJ databases">
        <authorList>
            <person name="Varghese N."/>
            <person name="Submissions S."/>
        </authorList>
    </citation>
    <scope>NUCLEOTIDE SEQUENCE [LARGE SCALE GENOMIC DNA]</scope>
    <source>
        <strain evidence="5">DSM 3072</strain>
    </source>
</reference>
<dbReference type="Gene3D" id="3.40.50.1220">
    <property type="entry name" value="TPP-binding domain"/>
    <property type="match status" value="1"/>
</dbReference>